<dbReference type="SUPFAM" id="SSF50729">
    <property type="entry name" value="PH domain-like"/>
    <property type="match status" value="1"/>
</dbReference>
<dbReference type="Pfam" id="PF00620">
    <property type="entry name" value="RhoGAP"/>
    <property type="match status" value="1"/>
</dbReference>
<dbReference type="GO" id="GO:0007165">
    <property type="term" value="P:signal transduction"/>
    <property type="evidence" value="ECO:0007669"/>
    <property type="project" value="InterPro"/>
</dbReference>
<accession>A0A0H5R6C0</accession>
<feature type="domain" description="Rho-GAP" evidence="4">
    <location>
        <begin position="214"/>
        <end position="401"/>
    </location>
</feature>
<dbReference type="InterPro" id="IPR000198">
    <property type="entry name" value="RhoGAP_dom"/>
</dbReference>
<evidence type="ECO:0000313" key="5">
    <source>
        <dbReference type="EMBL" id="CRZ09705.1"/>
    </source>
</evidence>
<dbReference type="PROSITE" id="PS50003">
    <property type="entry name" value="PH_DOMAIN"/>
    <property type="match status" value="1"/>
</dbReference>
<dbReference type="SMART" id="SM00324">
    <property type="entry name" value="RhoGAP"/>
    <property type="match status" value="1"/>
</dbReference>
<dbReference type="InterPro" id="IPR011993">
    <property type="entry name" value="PH-like_dom_sf"/>
</dbReference>
<protein>
    <recommendedName>
        <fullName evidence="6">Rho-GAP domain-containing protein</fullName>
    </recommendedName>
</protein>
<name>A0A0H5R6C0_9EUKA</name>
<dbReference type="PANTHER" id="PTHR23176:SF129">
    <property type="entry name" value="RHO GTPASE ACTIVATING PROTEIN AT 16F, ISOFORM E-RELATED"/>
    <property type="match status" value="1"/>
</dbReference>
<dbReference type="EMBL" id="HACM01009263">
    <property type="protein sequence ID" value="CRZ09705.1"/>
    <property type="molecule type" value="Transcribed_RNA"/>
</dbReference>
<dbReference type="AlphaFoldDB" id="A0A0H5R6C0"/>
<dbReference type="Gene3D" id="2.30.29.30">
    <property type="entry name" value="Pleckstrin-homology domain (PH domain)/Phosphotyrosine-binding domain (PTB)"/>
    <property type="match status" value="1"/>
</dbReference>
<reference evidence="5" key="1">
    <citation type="submission" date="2015-04" db="EMBL/GenBank/DDBJ databases">
        <title>The genome sequence of the plant pathogenic Rhizarian Plasmodiophora brassicae reveals insights in its biotrophic life cycle and the origin of chitin synthesis.</title>
        <authorList>
            <person name="Schwelm A."/>
            <person name="Fogelqvist J."/>
            <person name="Knaust A."/>
            <person name="Julke S."/>
            <person name="Lilja T."/>
            <person name="Dhandapani V."/>
            <person name="Bonilla-Rosso G."/>
            <person name="Karlsson M."/>
            <person name="Shevchenko A."/>
            <person name="Choi S.R."/>
            <person name="Kim H.G."/>
            <person name="Park J.Y."/>
            <person name="Lim Y.P."/>
            <person name="Ludwig-Muller J."/>
            <person name="Dixelius C."/>
        </authorList>
    </citation>
    <scope>NUCLEOTIDE SEQUENCE</scope>
    <source>
        <tissue evidence="5">Potato root galls</tissue>
    </source>
</reference>
<dbReference type="SUPFAM" id="SSF48350">
    <property type="entry name" value="GTPase activation domain, GAP"/>
    <property type="match status" value="1"/>
</dbReference>
<dbReference type="PROSITE" id="PS50238">
    <property type="entry name" value="RHOGAP"/>
    <property type="match status" value="1"/>
</dbReference>
<evidence type="ECO:0000256" key="2">
    <source>
        <dbReference type="SAM" id="MobiDB-lite"/>
    </source>
</evidence>
<evidence type="ECO:0008006" key="6">
    <source>
        <dbReference type="Google" id="ProtNLM"/>
    </source>
</evidence>
<keyword evidence="1" id="KW-0343">GTPase activation</keyword>
<dbReference type="SMART" id="SM00233">
    <property type="entry name" value="PH"/>
    <property type="match status" value="1"/>
</dbReference>
<dbReference type="CDD" id="cd00159">
    <property type="entry name" value="RhoGAP"/>
    <property type="match status" value="1"/>
</dbReference>
<dbReference type="Gene3D" id="1.10.555.10">
    <property type="entry name" value="Rho GTPase activation protein"/>
    <property type="match status" value="1"/>
</dbReference>
<organism evidence="5">
    <name type="scientific">Spongospora subterranea</name>
    <dbReference type="NCBI Taxonomy" id="70186"/>
    <lineage>
        <taxon>Eukaryota</taxon>
        <taxon>Sar</taxon>
        <taxon>Rhizaria</taxon>
        <taxon>Endomyxa</taxon>
        <taxon>Phytomyxea</taxon>
        <taxon>Plasmodiophorida</taxon>
        <taxon>Plasmodiophoridae</taxon>
        <taxon>Spongospora</taxon>
    </lineage>
</organism>
<feature type="domain" description="PH" evidence="3">
    <location>
        <begin position="121"/>
        <end position="221"/>
    </location>
</feature>
<dbReference type="InterPro" id="IPR001849">
    <property type="entry name" value="PH_domain"/>
</dbReference>
<proteinExistence type="predicted"/>
<feature type="region of interest" description="Disordered" evidence="2">
    <location>
        <begin position="443"/>
        <end position="473"/>
    </location>
</feature>
<dbReference type="Pfam" id="PF00169">
    <property type="entry name" value="PH"/>
    <property type="match status" value="1"/>
</dbReference>
<evidence type="ECO:0000259" key="3">
    <source>
        <dbReference type="PROSITE" id="PS50003"/>
    </source>
</evidence>
<dbReference type="InterPro" id="IPR008936">
    <property type="entry name" value="Rho_GTPase_activation_prot"/>
</dbReference>
<dbReference type="GO" id="GO:0005096">
    <property type="term" value="F:GTPase activator activity"/>
    <property type="evidence" value="ECO:0007669"/>
    <property type="project" value="UniProtKB-KW"/>
</dbReference>
<dbReference type="InterPro" id="IPR050729">
    <property type="entry name" value="Rho-GAP"/>
</dbReference>
<sequence>MAPEKSRIWFTIRVILPNGEQSVQLCHGMSTVGQLKQMMLKKKPHCFPTQPQMESGIIARLAIAKHFALVDQDSLLSVLSRWPLFRESNDSNVVPDILLFAKNDMNDKQKISEKKVNEGEPIIAIGTLWRKRKNSSKFKKQFCVIQSYTFFSYDSESDYKKHRPANNAYSLGACQFMVSTASPFTFQIAVEHLCPGKTLVLKAGDCSDFQVWTKALETIGYRYAKCHLIRLVDMLETQFGLDSEGLFRVSGTQLCLQALRMSCERGIVNLETQIDEYSVCGMIKTISRQLNPPLFTHTYYDDFMRLVGTTDRTISVSQKCDRLRDIFSALPPIHTSLCEYFIEFLQRISSRAMNNKMNSYNLGVVFGPNFLRRADQSNDIYSGSQQQDLVAFIIEHRRDIFRPTTFEDFLLHKYDDAAWNDEASRSMSLSSFVNFPQTEAPGSLSSLRFPSPPLGNKNSTNEQERDVESNDTVTDEVPAQVRGLLESDDDTEDVVDICSEMSSIHAEWDDHLNSLSQSLSEVMAKSRDTISNAKPMLAARLACCLETERDWRGKAEKNAKMMLQLLDKINQRSG</sequence>
<dbReference type="PANTHER" id="PTHR23176">
    <property type="entry name" value="RHO/RAC/CDC GTPASE-ACTIVATING PROTEIN"/>
    <property type="match status" value="1"/>
</dbReference>
<evidence type="ECO:0000256" key="1">
    <source>
        <dbReference type="ARBA" id="ARBA00022468"/>
    </source>
</evidence>
<dbReference type="GO" id="GO:0005737">
    <property type="term" value="C:cytoplasm"/>
    <property type="evidence" value="ECO:0007669"/>
    <property type="project" value="TreeGrafter"/>
</dbReference>
<evidence type="ECO:0000259" key="4">
    <source>
        <dbReference type="PROSITE" id="PS50238"/>
    </source>
</evidence>